<dbReference type="Proteomes" id="UP001367508">
    <property type="component" value="Unassembled WGS sequence"/>
</dbReference>
<dbReference type="EMBL" id="JAYMYQ010000008">
    <property type="protein sequence ID" value="KAK7314870.1"/>
    <property type="molecule type" value="Genomic_DNA"/>
</dbReference>
<accession>A0AAN9PWC2</accession>
<evidence type="ECO:0000313" key="1">
    <source>
        <dbReference type="EMBL" id="KAK7314870.1"/>
    </source>
</evidence>
<evidence type="ECO:0000313" key="2">
    <source>
        <dbReference type="Proteomes" id="UP001367508"/>
    </source>
</evidence>
<dbReference type="AlphaFoldDB" id="A0AAN9PWC2"/>
<sequence length="164" mass="18472">MFCQDINSIQSQQDIKSCFSSLQLQDSESDSVHHFPNINATICKNNFLLLLLCCPGLQLYINLKGKSCKELICHVNCDIDTCGYLFHGVSQKGAWILNYDMLIFGKSEFHHSSIAGSLLCNTWQMLTLMRLESHEKPTSFAEMLTQSDPSHGGEFSASHYWAEA</sequence>
<reference evidence="1 2" key="1">
    <citation type="submission" date="2024-01" db="EMBL/GenBank/DDBJ databases">
        <title>The genomes of 5 underutilized Papilionoideae crops provide insights into root nodulation and disease resistanc.</title>
        <authorList>
            <person name="Jiang F."/>
        </authorList>
    </citation>
    <scope>NUCLEOTIDE SEQUENCE [LARGE SCALE GENOMIC DNA]</scope>
    <source>
        <strain evidence="1">LVBAO_FW01</strain>
        <tissue evidence="1">Leaves</tissue>
    </source>
</reference>
<name>A0AAN9PWC2_CANGL</name>
<keyword evidence="2" id="KW-1185">Reference proteome</keyword>
<gene>
    <name evidence="1" type="ORF">VNO77_33398</name>
</gene>
<protein>
    <submittedName>
        <fullName evidence="1">Uncharacterized protein</fullName>
    </submittedName>
</protein>
<comment type="caution">
    <text evidence="1">The sequence shown here is derived from an EMBL/GenBank/DDBJ whole genome shotgun (WGS) entry which is preliminary data.</text>
</comment>
<proteinExistence type="predicted"/>
<organism evidence="1 2">
    <name type="scientific">Canavalia gladiata</name>
    <name type="common">Sword bean</name>
    <name type="synonym">Dolichos gladiatus</name>
    <dbReference type="NCBI Taxonomy" id="3824"/>
    <lineage>
        <taxon>Eukaryota</taxon>
        <taxon>Viridiplantae</taxon>
        <taxon>Streptophyta</taxon>
        <taxon>Embryophyta</taxon>
        <taxon>Tracheophyta</taxon>
        <taxon>Spermatophyta</taxon>
        <taxon>Magnoliopsida</taxon>
        <taxon>eudicotyledons</taxon>
        <taxon>Gunneridae</taxon>
        <taxon>Pentapetalae</taxon>
        <taxon>rosids</taxon>
        <taxon>fabids</taxon>
        <taxon>Fabales</taxon>
        <taxon>Fabaceae</taxon>
        <taxon>Papilionoideae</taxon>
        <taxon>50 kb inversion clade</taxon>
        <taxon>NPAAA clade</taxon>
        <taxon>indigoferoid/millettioid clade</taxon>
        <taxon>Phaseoleae</taxon>
        <taxon>Canavalia</taxon>
    </lineage>
</organism>